<reference evidence="1" key="1">
    <citation type="submission" date="2022-08" db="EMBL/GenBank/DDBJ databases">
        <authorList>
            <person name="Gutierrez-Valencia J."/>
        </authorList>
    </citation>
    <scope>NUCLEOTIDE SEQUENCE</scope>
</reference>
<protein>
    <submittedName>
        <fullName evidence="1">Uncharacterized protein</fullName>
    </submittedName>
</protein>
<keyword evidence="2" id="KW-1185">Reference proteome</keyword>
<sequence length="60" mass="7054">MQRPGIKTDCELNWMGRRWSKQAAVKHHATTFFFYSSLFSKQGRKRAVAVNFYCLRTIIA</sequence>
<evidence type="ECO:0000313" key="2">
    <source>
        <dbReference type="Proteomes" id="UP001154282"/>
    </source>
</evidence>
<accession>A0AAV0J743</accession>
<proteinExistence type="predicted"/>
<gene>
    <name evidence="1" type="ORF">LITE_LOCUS12966</name>
</gene>
<evidence type="ECO:0000313" key="1">
    <source>
        <dbReference type="EMBL" id="CAI0405740.1"/>
    </source>
</evidence>
<name>A0AAV0J743_9ROSI</name>
<comment type="caution">
    <text evidence="1">The sequence shown here is derived from an EMBL/GenBank/DDBJ whole genome shotgun (WGS) entry which is preliminary data.</text>
</comment>
<dbReference type="AlphaFoldDB" id="A0AAV0J743"/>
<dbReference type="EMBL" id="CAMGYJ010000004">
    <property type="protein sequence ID" value="CAI0405740.1"/>
    <property type="molecule type" value="Genomic_DNA"/>
</dbReference>
<feature type="non-terminal residue" evidence="1">
    <location>
        <position position="60"/>
    </location>
</feature>
<organism evidence="1 2">
    <name type="scientific">Linum tenue</name>
    <dbReference type="NCBI Taxonomy" id="586396"/>
    <lineage>
        <taxon>Eukaryota</taxon>
        <taxon>Viridiplantae</taxon>
        <taxon>Streptophyta</taxon>
        <taxon>Embryophyta</taxon>
        <taxon>Tracheophyta</taxon>
        <taxon>Spermatophyta</taxon>
        <taxon>Magnoliopsida</taxon>
        <taxon>eudicotyledons</taxon>
        <taxon>Gunneridae</taxon>
        <taxon>Pentapetalae</taxon>
        <taxon>rosids</taxon>
        <taxon>fabids</taxon>
        <taxon>Malpighiales</taxon>
        <taxon>Linaceae</taxon>
        <taxon>Linum</taxon>
    </lineage>
</organism>
<dbReference type="Proteomes" id="UP001154282">
    <property type="component" value="Unassembled WGS sequence"/>
</dbReference>